<comment type="caution">
    <text evidence="6">The sequence shown here is derived from an EMBL/GenBank/DDBJ whole genome shotgun (WGS) entry which is preliminary data.</text>
</comment>
<name>A0A943EI14_9FIRM</name>
<keyword evidence="4" id="KW-0472">Membrane</keyword>
<feature type="domain" description="Carbohydrate-binding module family 96" evidence="5">
    <location>
        <begin position="601"/>
        <end position="770"/>
    </location>
</feature>
<feature type="domain" description="Carbohydrate-binding module family 96" evidence="5">
    <location>
        <begin position="296"/>
        <end position="459"/>
    </location>
</feature>
<comment type="subcellular location">
    <subcellularLocation>
        <location evidence="1">Secreted</location>
    </subcellularLocation>
</comment>
<dbReference type="NCBIfam" id="NF033679">
    <property type="entry name" value="DNRLRE_dom"/>
    <property type="match status" value="2"/>
</dbReference>
<evidence type="ECO:0000259" key="5">
    <source>
        <dbReference type="Pfam" id="PF24517"/>
    </source>
</evidence>
<evidence type="ECO:0000313" key="7">
    <source>
        <dbReference type="Proteomes" id="UP000751224"/>
    </source>
</evidence>
<dbReference type="GO" id="GO:0005576">
    <property type="term" value="C:extracellular region"/>
    <property type="evidence" value="ECO:0007669"/>
    <property type="project" value="UniProtKB-SubCell"/>
</dbReference>
<dbReference type="Gene3D" id="1.20.1270.70">
    <property type="entry name" value="Designed single chain three-helix bundle"/>
    <property type="match status" value="2"/>
</dbReference>
<gene>
    <name evidence="6" type="ORF">KHX14_04695</name>
</gene>
<keyword evidence="2" id="KW-0964">Secreted</keyword>
<keyword evidence="3" id="KW-0732">Signal</keyword>
<dbReference type="Pfam" id="PF24517">
    <property type="entry name" value="CBM96"/>
    <property type="match status" value="2"/>
</dbReference>
<keyword evidence="4" id="KW-0812">Transmembrane</keyword>
<dbReference type="Pfam" id="PF07554">
    <property type="entry name" value="FIVAR"/>
    <property type="match status" value="3"/>
</dbReference>
<dbReference type="NCBIfam" id="TIGR01167">
    <property type="entry name" value="LPXTG_anchor"/>
    <property type="match status" value="1"/>
</dbReference>
<dbReference type="RefSeq" id="WP_303886663.1">
    <property type="nucleotide sequence ID" value="NZ_JAGZCC010000020.1"/>
</dbReference>
<dbReference type="Gene3D" id="1.20.1270.90">
    <property type="entry name" value="AF1782-like"/>
    <property type="match status" value="1"/>
</dbReference>
<evidence type="ECO:0000256" key="3">
    <source>
        <dbReference type="ARBA" id="ARBA00022729"/>
    </source>
</evidence>
<protein>
    <submittedName>
        <fullName evidence="6">FIVAR domain-containing protein</fullName>
    </submittedName>
</protein>
<reference evidence="6" key="1">
    <citation type="submission" date="2021-02" db="EMBL/GenBank/DDBJ databases">
        <title>Infant gut strain persistence is associated with maternal origin, phylogeny, and functional potential including surface adhesion and iron acquisition.</title>
        <authorList>
            <person name="Lou Y.C."/>
        </authorList>
    </citation>
    <scope>NUCLEOTIDE SEQUENCE</scope>
    <source>
        <strain evidence="6">L3_108_000G1_dasL3_108_000G1_metabat.metabat.11</strain>
    </source>
</reference>
<accession>A0A943EI14</accession>
<keyword evidence="4" id="KW-1133">Transmembrane helix</keyword>
<evidence type="ECO:0000256" key="4">
    <source>
        <dbReference type="SAM" id="Phobius"/>
    </source>
</evidence>
<dbReference type="AlphaFoldDB" id="A0A943EI14"/>
<dbReference type="InterPro" id="IPR055372">
    <property type="entry name" value="CBM96"/>
</dbReference>
<evidence type="ECO:0000313" key="6">
    <source>
        <dbReference type="EMBL" id="MBS5588103.1"/>
    </source>
</evidence>
<dbReference type="EMBL" id="JAGZCC010000020">
    <property type="protein sequence ID" value="MBS5588103.1"/>
    <property type="molecule type" value="Genomic_DNA"/>
</dbReference>
<dbReference type="Proteomes" id="UP000751224">
    <property type="component" value="Unassembled WGS sequence"/>
</dbReference>
<evidence type="ECO:0000256" key="2">
    <source>
        <dbReference type="ARBA" id="ARBA00022525"/>
    </source>
</evidence>
<organism evidence="6 7">
    <name type="scientific">Thomasclavelia spiroformis</name>
    <dbReference type="NCBI Taxonomy" id="29348"/>
    <lineage>
        <taxon>Bacteria</taxon>
        <taxon>Bacillati</taxon>
        <taxon>Bacillota</taxon>
        <taxon>Erysipelotrichia</taxon>
        <taxon>Erysipelotrichales</taxon>
        <taxon>Coprobacillaceae</taxon>
        <taxon>Thomasclavelia</taxon>
    </lineage>
</organism>
<sequence>MDDQTLIKNMMIHEANRFCNLNAVYWKTASGQELYAGDSKIEEDGWNAELLNLAAQMFPKHENADLWQYRFIEYQLAAFSIPSMTTSNEIIHGRAVKDWVYGYNVNENGTVINHGIVHPTYNAASTGVNTSLVNSLVHEKLPLAAKYNLDRLYEGLTKVDFKVEDGYKQPGGTIYRDGSYEIYCPQGNDWGGEIYDVYVNIDVSAYVYGYGDNSYNWAKLHLQKVLDQQARHEAGHTYKNSAENSYAGGEEAILMRLGCAFMTYWLAQQETVEFDNYEVNYPASDLPDLGENMQRIFASEGIYVRDGGNADTNYYPSDTIEVKKDGTGYYREGYLKYNLQDVNVLPEKAEIYVPVVGLGSNVESAKIKHVVELIDDDSWSEDTITYSNRPESSKKILLEFYPTQEGITLDVTDYVKKAYASDKEISFRIYSVVQVGGDTFVKYGSPRQADLNMRPQMLVTYGNDSKISLIGQEKVSTNQTYNLFLEGNHLHLGDNYAIEVTYDDALLKFDDLTSASENIKIESIDKTNSNKATAYISSKENTSKLINLQFIPVGKGNTNVSVCVFENGNEILKTTKDVNIYQDVLSGNFVSKKRAENISLPLDDTTVRIGEKASTNGHREEMDMKTYGNNSNTRQTFIKFPLPSDNIDEIDTVNINLNIKKLPNVTDAINVRFQYIDDNSWSEDTLNWDTKPEITKAMTGTAETIPAANQDTLADTKLTSNMVGKYVSVDITNKAKELISQGKKEISVFIYSTTYGNLSSVFSTKESVNENIRPYISTSYKKTDDLSLQLNSNQENVNRYDNMSFILSANNLADINEPIIEMNFPEFMVFDSVESLNSSIQVETVEQLNQSVRLKLSKTKDIEFSSLTDLIKLNFKTIASGNGMVSIEALDEDQQALFTEKSVVVENKTNEKLNVSLNGNDSISLNEELILTAVFNGLIPGTKYDITLENNANILNIEKLYATNQNLIVKEESPNHFTLIALKSQEPYELQINVKNLQEFINQQSITLILNDESNVIEKSHELSFNGIVDKTILKIALDLANAITDKDLANVVPVVEEFKQARDKANKVYNDASASQDKVDAAFDRLASIMQKLEFFKGDKTALKAFIDKVSGLEAAKYTEATWTPFNDALKEATDVYNDENAMQEEVNNAYNELVTAFLNLRLIPDKSLLEDLINQANGLNSANYTKATFDGLTKALNEAKAVFDNPNASQVEVDNAKDVLAKAMANLQTVKAPVNNGDTTVSVKTGDESLVGMFAGIALLSVAGYALLRRKED</sequence>
<evidence type="ECO:0000256" key="1">
    <source>
        <dbReference type="ARBA" id="ARBA00004613"/>
    </source>
</evidence>
<proteinExistence type="predicted"/>
<feature type="transmembrane region" description="Helical" evidence="4">
    <location>
        <begin position="1252"/>
        <end position="1270"/>
    </location>
</feature>